<reference evidence="2" key="1">
    <citation type="submission" date="2020-07" db="EMBL/GenBank/DDBJ databases">
        <title>Genome sequence and genetic diversity analysis of an under-domesticated orphan crop, white fonio (Digitaria exilis).</title>
        <authorList>
            <person name="Bennetzen J.L."/>
            <person name="Chen S."/>
            <person name="Ma X."/>
            <person name="Wang X."/>
            <person name="Yssel A.E.J."/>
            <person name="Chaluvadi S.R."/>
            <person name="Johnson M."/>
            <person name="Gangashetty P."/>
            <person name="Hamidou F."/>
            <person name="Sanogo M.D."/>
            <person name="Zwaenepoel A."/>
            <person name="Wallace J."/>
            <person name="Van De Peer Y."/>
            <person name="Van Deynze A."/>
        </authorList>
    </citation>
    <scope>NUCLEOTIDE SEQUENCE</scope>
    <source>
        <tissue evidence="2">Leaves</tissue>
    </source>
</reference>
<dbReference type="InterPro" id="IPR011676">
    <property type="entry name" value="DUF1618"/>
</dbReference>
<dbReference type="EMBL" id="JACEFO010001753">
    <property type="protein sequence ID" value="KAF8711109.1"/>
    <property type="molecule type" value="Genomic_DNA"/>
</dbReference>
<gene>
    <name evidence="2" type="ORF">HU200_029115</name>
</gene>
<accession>A0A835BTD2</accession>
<evidence type="ECO:0000259" key="1">
    <source>
        <dbReference type="Pfam" id="PF07762"/>
    </source>
</evidence>
<dbReference type="Pfam" id="PF07762">
    <property type="entry name" value="DUF1618"/>
    <property type="match status" value="1"/>
</dbReference>
<name>A0A835BTD2_9POAL</name>
<dbReference type="Proteomes" id="UP000636709">
    <property type="component" value="Unassembled WGS sequence"/>
</dbReference>
<feature type="domain" description="DUF1618" evidence="1">
    <location>
        <begin position="48"/>
        <end position="111"/>
    </location>
</feature>
<dbReference type="PANTHER" id="PTHR33074:SF129">
    <property type="entry name" value="DUF1618 DOMAIN-CONTAINING PROTEIN"/>
    <property type="match status" value="1"/>
</dbReference>
<sequence length="199" mass="22621">MAEPCKVRPRGECWEIMRLPIADHDGGTLPQWSRMDAAVAVGTRFICWVDYNSGLFLCDMADDGSSHKLLYVPLPVPLPEEHRRSRTRERLYLPYCRNLGAAGLEAVRMGCSTVTSSGKWQLPNYGRLPRVAPQYPIVSSDNPDVVCFLLCEDHYYIDNADETVWLLEIDTKSKALLSVIRRDTNGSFSDNRMPAKLRW</sequence>
<dbReference type="OrthoDB" id="10555282at2759"/>
<evidence type="ECO:0000313" key="3">
    <source>
        <dbReference type="Proteomes" id="UP000636709"/>
    </source>
</evidence>
<protein>
    <recommendedName>
        <fullName evidence="1">DUF1618 domain-containing protein</fullName>
    </recommendedName>
</protein>
<keyword evidence="3" id="KW-1185">Reference proteome</keyword>
<organism evidence="2 3">
    <name type="scientific">Digitaria exilis</name>
    <dbReference type="NCBI Taxonomy" id="1010633"/>
    <lineage>
        <taxon>Eukaryota</taxon>
        <taxon>Viridiplantae</taxon>
        <taxon>Streptophyta</taxon>
        <taxon>Embryophyta</taxon>
        <taxon>Tracheophyta</taxon>
        <taxon>Spermatophyta</taxon>
        <taxon>Magnoliopsida</taxon>
        <taxon>Liliopsida</taxon>
        <taxon>Poales</taxon>
        <taxon>Poaceae</taxon>
        <taxon>PACMAD clade</taxon>
        <taxon>Panicoideae</taxon>
        <taxon>Panicodae</taxon>
        <taxon>Paniceae</taxon>
        <taxon>Anthephorinae</taxon>
        <taxon>Digitaria</taxon>
    </lineage>
</organism>
<dbReference type="PANTHER" id="PTHR33074">
    <property type="entry name" value="EXPRESSED PROTEIN-RELATED"/>
    <property type="match status" value="1"/>
</dbReference>
<proteinExistence type="predicted"/>
<dbReference type="AlphaFoldDB" id="A0A835BTD2"/>
<evidence type="ECO:0000313" key="2">
    <source>
        <dbReference type="EMBL" id="KAF8711109.1"/>
    </source>
</evidence>
<comment type="caution">
    <text evidence="2">The sequence shown here is derived from an EMBL/GenBank/DDBJ whole genome shotgun (WGS) entry which is preliminary data.</text>
</comment>